<name>A0ACC2WV11_9TREE</name>
<gene>
    <name evidence="1" type="ORF">QFC22_005532</name>
</gene>
<keyword evidence="2" id="KW-1185">Reference proteome</keyword>
<proteinExistence type="predicted"/>
<comment type="caution">
    <text evidence="1">The sequence shown here is derived from an EMBL/GenBank/DDBJ whole genome shotgun (WGS) entry which is preliminary data.</text>
</comment>
<evidence type="ECO:0000313" key="2">
    <source>
        <dbReference type="Proteomes" id="UP001243375"/>
    </source>
</evidence>
<evidence type="ECO:0000313" key="1">
    <source>
        <dbReference type="EMBL" id="KAJ9114656.1"/>
    </source>
</evidence>
<protein>
    <submittedName>
        <fullName evidence="1">Uncharacterized protein</fullName>
    </submittedName>
</protein>
<reference evidence="1" key="1">
    <citation type="submission" date="2023-04" db="EMBL/GenBank/DDBJ databases">
        <title>Draft Genome sequencing of Naganishia species isolated from polar environments using Oxford Nanopore Technology.</title>
        <authorList>
            <person name="Leo P."/>
            <person name="Venkateswaran K."/>
        </authorList>
    </citation>
    <scope>NUCLEOTIDE SEQUENCE</scope>
    <source>
        <strain evidence="1">MNA-CCFEE 5425</strain>
    </source>
</reference>
<sequence>MSAAPSQSFRSQLSSFRWANSVQDDSAAAPAASSNPLSRAYSSITNSVSDYVPLRSSARSDEEEAYFALSVSRVPRLCSRRHRLLLRGIPYSPATSVTSNPINPKEVRDGVHARIVIVHGRVRRATRADEPDSDSGHCSSELAELLSDVDGAPDERA</sequence>
<accession>A0ACC2WV11</accession>
<dbReference type="Proteomes" id="UP001243375">
    <property type="component" value="Unassembled WGS sequence"/>
</dbReference>
<dbReference type="EMBL" id="JASBWU010000018">
    <property type="protein sequence ID" value="KAJ9114656.1"/>
    <property type="molecule type" value="Genomic_DNA"/>
</dbReference>
<organism evidence="1 2">
    <name type="scientific">Naganishia vaughanmartiniae</name>
    <dbReference type="NCBI Taxonomy" id="1424756"/>
    <lineage>
        <taxon>Eukaryota</taxon>
        <taxon>Fungi</taxon>
        <taxon>Dikarya</taxon>
        <taxon>Basidiomycota</taxon>
        <taxon>Agaricomycotina</taxon>
        <taxon>Tremellomycetes</taxon>
        <taxon>Filobasidiales</taxon>
        <taxon>Filobasidiaceae</taxon>
        <taxon>Naganishia</taxon>
    </lineage>
</organism>